<dbReference type="Pfam" id="PF25156">
    <property type="entry name" value="PNGase_A_C"/>
    <property type="match status" value="1"/>
</dbReference>
<dbReference type="InterPro" id="IPR021102">
    <property type="entry name" value="PNGase_A"/>
</dbReference>
<protein>
    <recommendedName>
        <fullName evidence="2">Peptide N-acetyl-beta-D-glucosaminyl asparaginase amidase A N-terminal domain-containing protein</fullName>
    </recommendedName>
</protein>
<reference evidence="3" key="1">
    <citation type="journal article" date="2020" name="Stud. Mycol.">
        <title>101 Dothideomycetes genomes: a test case for predicting lifestyles and emergence of pathogens.</title>
        <authorList>
            <person name="Haridas S."/>
            <person name="Albert R."/>
            <person name="Binder M."/>
            <person name="Bloem J."/>
            <person name="Labutti K."/>
            <person name="Salamov A."/>
            <person name="Andreopoulos B."/>
            <person name="Baker S."/>
            <person name="Barry K."/>
            <person name="Bills G."/>
            <person name="Bluhm B."/>
            <person name="Cannon C."/>
            <person name="Castanera R."/>
            <person name="Culley D."/>
            <person name="Daum C."/>
            <person name="Ezra D."/>
            <person name="Gonzalez J."/>
            <person name="Henrissat B."/>
            <person name="Kuo A."/>
            <person name="Liang C."/>
            <person name="Lipzen A."/>
            <person name="Lutzoni F."/>
            <person name="Magnuson J."/>
            <person name="Mondo S."/>
            <person name="Nolan M."/>
            <person name="Ohm R."/>
            <person name="Pangilinan J."/>
            <person name="Park H.-J."/>
            <person name="Ramirez L."/>
            <person name="Alfaro M."/>
            <person name="Sun H."/>
            <person name="Tritt A."/>
            <person name="Yoshinaga Y."/>
            <person name="Zwiers L.-H."/>
            <person name="Turgeon B."/>
            <person name="Goodwin S."/>
            <person name="Spatafora J."/>
            <person name="Crous P."/>
            <person name="Grigoriev I."/>
        </authorList>
    </citation>
    <scope>NUCLEOTIDE SEQUENCE</scope>
    <source>
        <strain evidence="3">CBS 119925</strain>
    </source>
</reference>
<accession>A0A6A6V6R9</accession>
<evidence type="ECO:0000256" key="1">
    <source>
        <dbReference type="SAM" id="MobiDB-lite"/>
    </source>
</evidence>
<gene>
    <name evidence="3" type="ORF">M011DRAFT_133965</name>
</gene>
<organism evidence="3 4">
    <name type="scientific">Sporormia fimetaria CBS 119925</name>
    <dbReference type="NCBI Taxonomy" id="1340428"/>
    <lineage>
        <taxon>Eukaryota</taxon>
        <taxon>Fungi</taxon>
        <taxon>Dikarya</taxon>
        <taxon>Ascomycota</taxon>
        <taxon>Pezizomycotina</taxon>
        <taxon>Dothideomycetes</taxon>
        <taxon>Pleosporomycetidae</taxon>
        <taxon>Pleosporales</taxon>
        <taxon>Sporormiaceae</taxon>
        <taxon>Sporormia</taxon>
    </lineage>
</organism>
<dbReference type="OrthoDB" id="1612078at2759"/>
<dbReference type="EMBL" id="MU006581">
    <property type="protein sequence ID" value="KAF2745743.1"/>
    <property type="molecule type" value="Genomic_DNA"/>
</dbReference>
<evidence type="ECO:0000259" key="2">
    <source>
        <dbReference type="Pfam" id="PF12222"/>
    </source>
</evidence>
<dbReference type="PANTHER" id="PTHR31104">
    <property type="entry name" value="PEPTIDE-N4-(N-ACETYL-BETA-GLUCOSAMINYL)ASPARAGINE AMIDASE A PROTEIN"/>
    <property type="match status" value="1"/>
</dbReference>
<dbReference type="InterPro" id="IPR056948">
    <property type="entry name" value="PNGaseA_N"/>
</dbReference>
<feature type="region of interest" description="Disordered" evidence="1">
    <location>
        <begin position="455"/>
        <end position="474"/>
    </location>
</feature>
<dbReference type="Proteomes" id="UP000799440">
    <property type="component" value="Unassembled WGS sequence"/>
</dbReference>
<name>A0A6A6V6R9_9PLEO</name>
<keyword evidence="4" id="KW-1185">Reference proteome</keyword>
<evidence type="ECO:0000313" key="4">
    <source>
        <dbReference type="Proteomes" id="UP000799440"/>
    </source>
</evidence>
<sequence length="660" mass="72348">MGLVGKQDFYGLASATRTLHLASCLLVLTTLPTLSLAHLSSIPDLVDGSLAADSNSSVGLLECLQVSPPILSPEEPSCQVTLMKHTFGWSYGKPFQGDYTPPDCNFNRVIFNFTVTSSRRQFDRLAFMFLNDTEVFRTSTAEPTKNGIIWTYTKDMSQYLPLFKQPQTITFDLGNLVDDTYTGSWNTTLTATFFEAEHDIEPADMILPISTKAPENNSPTAFRLPGQKALGALSLPRNIRKAFVSIAACGQAEEEFWWSNVLSSDTGFFGDDVILNGFSPFREIQLFIDDLLAGVAWPFPVIFTGGIVPGLWRPVVGIDAFDLKEDEIDITPFVPLLSDGEEHTFEIRVVGIHDDGKKTRNLTTKIGSNWAVTGKVFLWLNEDGTTTSGSLPTISAPEPVLDLQSLAFRGPNSTTDTLTYNVYVTRDLIIRSTIETPDGAEPVVWQQQKRYTNEGELTNRGNNQTTKQHTFGFDDSSTGYRRDFDYPLYVNSAFQSHGPRNFSITAEMSRGKIIDQIGGLVSPSALRAFPETGRHFIGTSSSDHQNGTATYFSSLDLPHSVASGSTEQWYSLNGLGNVGASTVLQNPLPALKLAQEEQGISPELYSRRVLAVNDSLVVDEEVVAGVEAQMRRSGGFADSGSERGVFAKEADVRGMLGRGP</sequence>
<evidence type="ECO:0000313" key="3">
    <source>
        <dbReference type="EMBL" id="KAF2745743.1"/>
    </source>
</evidence>
<feature type="domain" description="Peptide N-acetyl-beta-D-glucosaminyl asparaginase amidase A N-terminal" evidence="2">
    <location>
        <begin position="75"/>
        <end position="391"/>
    </location>
</feature>
<dbReference type="AlphaFoldDB" id="A0A6A6V6R9"/>
<proteinExistence type="predicted"/>
<dbReference type="Pfam" id="PF12222">
    <property type="entry name" value="PNGaseA"/>
    <property type="match status" value="1"/>
</dbReference>